<evidence type="ECO:0000313" key="1">
    <source>
        <dbReference type="EMBL" id="GAD48542.1"/>
    </source>
</evidence>
<comment type="caution">
    <text evidence="1">The sequence shown here is derived from an EMBL/GenBank/DDBJ whole genome shotgun (WGS) entry which is preliminary data.</text>
</comment>
<dbReference type="Proteomes" id="UP000016568">
    <property type="component" value="Unassembled WGS sequence"/>
</dbReference>
<proteinExistence type="predicted"/>
<dbReference type="eggNOG" id="ENOG503009B">
    <property type="taxonomic scope" value="Bacteria"/>
</dbReference>
<dbReference type="InterPro" id="IPR032710">
    <property type="entry name" value="NTF2-like_dom_sf"/>
</dbReference>
<dbReference type="Gene3D" id="3.10.450.50">
    <property type="match status" value="1"/>
</dbReference>
<dbReference type="EMBL" id="BASZ01000003">
    <property type="protein sequence ID" value="GAD48542.1"/>
    <property type="molecule type" value="Genomic_DNA"/>
</dbReference>
<sequence length="140" mass="15864">MTKGPDALCRSYDQAMLDKDGRAIAGHYLFPYISFTLGHVHRFDDRATADAACADQVARFERAGVGSDIRITDYKVVEVSADSALCHITWEITPTNGTPGWKWTNVYGYRRRGDEEGFEFNISDNEIAELLQRFPNFYSL</sequence>
<organism evidence="1 2">
    <name type="scientific">Caenibius tardaugens NBRC 16725</name>
    <dbReference type="NCBI Taxonomy" id="1219035"/>
    <lineage>
        <taxon>Bacteria</taxon>
        <taxon>Pseudomonadati</taxon>
        <taxon>Pseudomonadota</taxon>
        <taxon>Alphaproteobacteria</taxon>
        <taxon>Sphingomonadales</taxon>
        <taxon>Erythrobacteraceae</taxon>
        <taxon>Caenibius</taxon>
    </lineage>
</organism>
<name>U2YJX9_9SPHN</name>
<dbReference type="RefSeq" id="WP_021689449.1">
    <property type="nucleotide sequence ID" value="NZ_BASZ01000003.1"/>
</dbReference>
<protein>
    <recommendedName>
        <fullName evidence="3">SnoaL-like domain-containing protein</fullName>
    </recommendedName>
</protein>
<gene>
    <name evidence="1" type="ORF">NT2_03_00300</name>
</gene>
<evidence type="ECO:0000313" key="2">
    <source>
        <dbReference type="Proteomes" id="UP000016568"/>
    </source>
</evidence>
<dbReference type="SUPFAM" id="SSF54427">
    <property type="entry name" value="NTF2-like"/>
    <property type="match status" value="1"/>
</dbReference>
<evidence type="ECO:0008006" key="3">
    <source>
        <dbReference type="Google" id="ProtNLM"/>
    </source>
</evidence>
<reference evidence="1 2" key="1">
    <citation type="submission" date="2013-09" db="EMBL/GenBank/DDBJ databases">
        <title>Whole genome shotgun sequence of Novosphingobium tardaugens NBRC 16725.</title>
        <authorList>
            <person name="Isaki S."/>
            <person name="Hosoyama A."/>
            <person name="Tsuchikane K."/>
            <person name="Katsumata H."/>
            <person name="Ando Y."/>
            <person name="Yamazaki S."/>
            <person name="Fujita N."/>
        </authorList>
    </citation>
    <scope>NUCLEOTIDE SEQUENCE [LARGE SCALE GENOMIC DNA]</scope>
    <source>
        <strain evidence="1 2">NBRC 16725</strain>
    </source>
</reference>
<dbReference type="AlphaFoldDB" id="U2YJX9"/>
<accession>U2YJX9</accession>
<keyword evidence="2" id="KW-1185">Reference proteome</keyword>